<gene>
    <name evidence="2" type="primary">tmem44</name>
</gene>
<name>A0A671S421_9TELE</name>
<reference evidence="2" key="1">
    <citation type="submission" date="2025-05" db="UniProtKB">
        <authorList>
            <consortium name="Ensembl"/>
        </authorList>
    </citation>
    <scope>IDENTIFICATION</scope>
</reference>
<evidence type="ECO:0000313" key="2">
    <source>
        <dbReference type="Ensembl" id="ENSSANP00000090376.1"/>
    </source>
</evidence>
<feature type="transmembrane region" description="Helical" evidence="1">
    <location>
        <begin position="222"/>
        <end position="243"/>
    </location>
</feature>
<dbReference type="Proteomes" id="UP000472260">
    <property type="component" value="Unassembled WGS sequence"/>
</dbReference>
<sequence>MDKMTVLDIVYRWSPEFVKSCRSTYEEHICISAALYVLSALMLLVSCSLLLYHRCKTRSKSWADEAVCALYCFVGNLCSAVGALLSKQFDFQISMASYMAILDVVHFLSISFSIYLWYKSKMGKKIRMVSRRRRQNFLVVCLLFVMGGNVYLGLPVHSSPVKVSPTMRRPLGIFLNDYTENLGYMLGLLSFAISWTAKFPFILKANRGEQNSAVQLRAFVKAMPWILSAISCAVLDLFIVVLICYRSNHKRPSVRSLDSDTESLLGDSSVTGQLCNNNVECYRKKHLSARGISPKGTDMGLYMDVNIQPMRKVCLKEVTISRDGSSENLPLKRTVRVVRVDEQCSSGTSTDSSSVGSELEWDFEETKTRWIPVEEAPEDLQKAEAFPLQEWPAGSISKSTGRPGSHVCFCNRAQQAEKLAST</sequence>
<dbReference type="PANTHER" id="PTHR16201:SF53">
    <property type="entry name" value="TRANSMEMBRANE PROTEIN 44"/>
    <property type="match status" value="1"/>
</dbReference>
<dbReference type="Ensembl" id="ENSSANT00000095996.1">
    <property type="protein sequence ID" value="ENSSANP00000090380.1"/>
    <property type="gene ID" value="ENSSANG00000044686.1"/>
</dbReference>
<evidence type="ECO:0000313" key="3">
    <source>
        <dbReference type="Proteomes" id="UP000472260"/>
    </source>
</evidence>
<feature type="transmembrane region" description="Helical" evidence="1">
    <location>
        <begin position="33"/>
        <end position="53"/>
    </location>
</feature>
<dbReference type="GO" id="GO:0015174">
    <property type="term" value="F:basic amino acid transmembrane transporter activity"/>
    <property type="evidence" value="ECO:0007669"/>
    <property type="project" value="TreeGrafter"/>
</dbReference>
<dbReference type="Ensembl" id="ENSSANT00000095992.1">
    <property type="protein sequence ID" value="ENSSANP00000090376.1"/>
    <property type="gene ID" value="ENSSANG00000044686.1"/>
</dbReference>
<keyword evidence="1" id="KW-1133">Transmembrane helix</keyword>
<proteinExistence type="predicted"/>
<dbReference type="PANTHER" id="PTHR16201">
    <property type="entry name" value="SEVEN TRANSMEMBRANE PROTEIN 1-RELATED"/>
    <property type="match status" value="1"/>
</dbReference>
<dbReference type="InterPro" id="IPR051415">
    <property type="entry name" value="LAAT-1"/>
</dbReference>
<feature type="transmembrane region" description="Helical" evidence="1">
    <location>
        <begin position="97"/>
        <end position="117"/>
    </location>
</feature>
<organism evidence="2 3">
    <name type="scientific">Sinocyclocheilus anshuiensis</name>
    <dbReference type="NCBI Taxonomy" id="1608454"/>
    <lineage>
        <taxon>Eukaryota</taxon>
        <taxon>Metazoa</taxon>
        <taxon>Chordata</taxon>
        <taxon>Craniata</taxon>
        <taxon>Vertebrata</taxon>
        <taxon>Euteleostomi</taxon>
        <taxon>Actinopterygii</taxon>
        <taxon>Neopterygii</taxon>
        <taxon>Teleostei</taxon>
        <taxon>Ostariophysi</taxon>
        <taxon>Cypriniformes</taxon>
        <taxon>Cyprinidae</taxon>
        <taxon>Cyprininae</taxon>
        <taxon>Sinocyclocheilus</taxon>
    </lineage>
</organism>
<keyword evidence="1" id="KW-0472">Membrane</keyword>
<keyword evidence="3" id="KW-1185">Reference proteome</keyword>
<dbReference type="GO" id="GO:0016020">
    <property type="term" value="C:membrane"/>
    <property type="evidence" value="ECO:0007669"/>
    <property type="project" value="TreeGrafter"/>
</dbReference>
<keyword evidence="1" id="KW-0812">Transmembrane</keyword>
<feature type="transmembrane region" description="Helical" evidence="1">
    <location>
        <begin position="65"/>
        <end position="85"/>
    </location>
</feature>
<accession>A0A671S421</accession>
<protein>
    <submittedName>
        <fullName evidence="2">Transmembrane protein 44-like</fullName>
    </submittedName>
</protein>
<feature type="transmembrane region" description="Helical" evidence="1">
    <location>
        <begin position="182"/>
        <end position="201"/>
    </location>
</feature>
<dbReference type="AlphaFoldDB" id="A0A671S421"/>
<evidence type="ECO:0000256" key="1">
    <source>
        <dbReference type="SAM" id="Phobius"/>
    </source>
</evidence>
<feature type="transmembrane region" description="Helical" evidence="1">
    <location>
        <begin position="137"/>
        <end position="154"/>
    </location>
</feature>